<proteinExistence type="predicted"/>
<protein>
    <recommendedName>
        <fullName evidence="3">DUF222 domain-containing protein</fullName>
    </recommendedName>
</protein>
<accession>A0ABP4YQG8</accession>
<sequence>MTTCDSPAPTAAAAPLRAVQACAAQACAELVARLPTPDARTRTGHLASAWAVAVAWTRGLRMPQAELMPRAGVPRAARPDPVDAREAVSHYLSMHWVNR</sequence>
<dbReference type="Proteomes" id="UP001501746">
    <property type="component" value="Unassembled WGS sequence"/>
</dbReference>
<dbReference type="RefSeq" id="WP_157427188.1">
    <property type="nucleotide sequence ID" value="NZ_BAAANK010000002.1"/>
</dbReference>
<gene>
    <name evidence="1" type="ORF">GCM10009750_08750</name>
</gene>
<dbReference type="EMBL" id="BAAANK010000002">
    <property type="protein sequence ID" value="GAA1827526.1"/>
    <property type="molecule type" value="Genomic_DNA"/>
</dbReference>
<evidence type="ECO:0000313" key="2">
    <source>
        <dbReference type="Proteomes" id="UP001501746"/>
    </source>
</evidence>
<name>A0ABP4YQG8_9MICO</name>
<reference evidence="2" key="1">
    <citation type="journal article" date="2019" name="Int. J. Syst. Evol. Microbiol.">
        <title>The Global Catalogue of Microorganisms (GCM) 10K type strain sequencing project: providing services to taxonomists for standard genome sequencing and annotation.</title>
        <authorList>
            <consortium name="The Broad Institute Genomics Platform"/>
            <consortium name="The Broad Institute Genome Sequencing Center for Infectious Disease"/>
            <person name="Wu L."/>
            <person name="Ma J."/>
        </authorList>
    </citation>
    <scope>NUCLEOTIDE SEQUENCE [LARGE SCALE GENOMIC DNA]</scope>
    <source>
        <strain evidence="2">JCM 14323</strain>
    </source>
</reference>
<evidence type="ECO:0000313" key="1">
    <source>
        <dbReference type="EMBL" id="GAA1827526.1"/>
    </source>
</evidence>
<organism evidence="1 2">
    <name type="scientific">Agromyces salentinus</name>
    <dbReference type="NCBI Taxonomy" id="269421"/>
    <lineage>
        <taxon>Bacteria</taxon>
        <taxon>Bacillati</taxon>
        <taxon>Actinomycetota</taxon>
        <taxon>Actinomycetes</taxon>
        <taxon>Micrococcales</taxon>
        <taxon>Microbacteriaceae</taxon>
        <taxon>Agromyces</taxon>
    </lineage>
</organism>
<evidence type="ECO:0008006" key="3">
    <source>
        <dbReference type="Google" id="ProtNLM"/>
    </source>
</evidence>
<keyword evidence="2" id="KW-1185">Reference proteome</keyword>
<comment type="caution">
    <text evidence="1">The sequence shown here is derived from an EMBL/GenBank/DDBJ whole genome shotgun (WGS) entry which is preliminary data.</text>
</comment>